<dbReference type="CDD" id="cd18997">
    <property type="entry name" value="LGIC_ECD_nAChR"/>
    <property type="match status" value="1"/>
</dbReference>
<dbReference type="Pfam" id="PF02932">
    <property type="entry name" value="Neur_chan_memb"/>
    <property type="match status" value="1"/>
</dbReference>
<dbReference type="InterPro" id="IPR018000">
    <property type="entry name" value="Neurotransmitter_ion_chnl_CS"/>
</dbReference>
<keyword evidence="4 15" id="KW-0812">Transmembrane</keyword>
<dbReference type="Gene3D" id="2.70.170.10">
    <property type="entry name" value="Neurotransmitter-gated ion-channel ligand-binding domain"/>
    <property type="match status" value="1"/>
</dbReference>
<evidence type="ECO:0000256" key="2">
    <source>
        <dbReference type="ARBA" id="ARBA00022448"/>
    </source>
</evidence>
<evidence type="ECO:0000256" key="10">
    <source>
        <dbReference type="ARBA" id="ARBA00023170"/>
    </source>
</evidence>
<evidence type="ECO:0000256" key="5">
    <source>
        <dbReference type="ARBA" id="ARBA00022989"/>
    </source>
</evidence>
<evidence type="ECO:0000313" key="19">
    <source>
        <dbReference type="EnsemblMetazoa" id="CapteP224098"/>
    </source>
</evidence>
<dbReference type="SUPFAM" id="SSF90112">
    <property type="entry name" value="Neurotransmitter-gated ion-channel transmembrane pore"/>
    <property type="match status" value="1"/>
</dbReference>
<feature type="transmembrane region" description="Helical" evidence="15">
    <location>
        <begin position="403"/>
        <end position="426"/>
    </location>
</feature>
<dbReference type="GO" id="GO:0045211">
    <property type="term" value="C:postsynaptic membrane"/>
    <property type="evidence" value="ECO:0007669"/>
    <property type="project" value="InterPro"/>
</dbReference>
<keyword evidence="10" id="KW-0675">Receptor</keyword>
<evidence type="ECO:0000256" key="11">
    <source>
        <dbReference type="ARBA" id="ARBA00023180"/>
    </source>
</evidence>
<reference evidence="18 20" key="2">
    <citation type="journal article" date="2013" name="Nature">
        <title>Insights into bilaterian evolution from three spiralian genomes.</title>
        <authorList>
            <person name="Simakov O."/>
            <person name="Marletaz F."/>
            <person name="Cho S.J."/>
            <person name="Edsinger-Gonzales E."/>
            <person name="Havlak P."/>
            <person name="Hellsten U."/>
            <person name="Kuo D.H."/>
            <person name="Larsson T."/>
            <person name="Lv J."/>
            <person name="Arendt D."/>
            <person name="Savage R."/>
            <person name="Osoegawa K."/>
            <person name="de Jong P."/>
            <person name="Grimwood J."/>
            <person name="Chapman J.A."/>
            <person name="Shapiro H."/>
            <person name="Aerts A."/>
            <person name="Otillar R.P."/>
            <person name="Terry A.Y."/>
            <person name="Boore J.L."/>
            <person name="Grigoriev I.V."/>
            <person name="Lindberg D.R."/>
            <person name="Seaver E.C."/>
            <person name="Weisblat D.A."/>
            <person name="Putnam N.H."/>
            <person name="Rokhsar D.S."/>
        </authorList>
    </citation>
    <scope>NUCLEOTIDE SEQUENCE</scope>
    <source>
        <strain evidence="18 20">I ESC-2004</strain>
    </source>
</reference>
<comment type="similarity">
    <text evidence="1">Belongs to the ligand-gated ion channel (TC 1.A.9) family. Acetylcholine receptor (TC 1.A.9.1) subfamily.</text>
</comment>
<evidence type="ECO:0000256" key="4">
    <source>
        <dbReference type="ARBA" id="ARBA00022692"/>
    </source>
</evidence>
<dbReference type="SUPFAM" id="SSF63712">
    <property type="entry name" value="Nicotinic receptor ligand binding domain-like"/>
    <property type="match status" value="1"/>
</dbReference>
<dbReference type="PRINTS" id="PR00252">
    <property type="entry name" value="NRIONCHANNEL"/>
</dbReference>
<dbReference type="EnsemblMetazoa" id="CapteT224098">
    <property type="protein sequence ID" value="CapteP224098"/>
    <property type="gene ID" value="CapteG224098"/>
</dbReference>
<keyword evidence="5 15" id="KW-1133">Transmembrane helix</keyword>
<dbReference type="Proteomes" id="UP000014760">
    <property type="component" value="Unassembled WGS sequence"/>
</dbReference>
<evidence type="ECO:0000256" key="13">
    <source>
        <dbReference type="ARBA" id="ARBA00023303"/>
    </source>
</evidence>
<evidence type="ECO:0000256" key="8">
    <source>
        <dbReference type="ARBA" id="ARBA00023136"/>
    </source>
</evidence>
<feature type="transmembrane region" description="Helical" evidence="15">
    <location>
        <begin position="270"/>
        <end position="287"/>
    </location>
</feature>
<dbReference type="OrthoDB" id="6108060at2759"/>
<keyword evidence="15" id="KW-0732">Signal</keyword>
<feature type="signal peptide" evidence="15">
    <location>
        <begin position="1"/>
        <end position="23"/>
    </location>
</feature>
<keyword evidence="9" id="KW-1015">Disulfide bond</keyword>
<keyword evidence="7 15" id="KW-0406">Ion transport</keyword>
<dbReference type="InterPro" id="IPR036719">
    <property type="entry name" value="Neuro-gated_channel_TM_sf"/>
</dbReference>
<dbReference type="Pfam" id="PF02931">
    <property type="entry name" value="Neur_chan_LBD"/>
    <property type="match status" value="1"/>
</dbReference>
<feature type="transmembrane region" description="Helical" evidence="15">
    <location>
        <begin position="244"/>
        <end position="263"/>
    </location>
</feature>
<dbReference type="Gene3D" id="1.20.58.390">
    <property type="entry name" value="Neurotransmitter-gated ion-channel transmembrane domain"/>
    <property type="match status" value="1"/>
</dbReference>
<feature type="chain" id="PRO_5010979158" evidence="15">
    <location>
        <begin position="24"/>
        <end position="427"/>
    </location>
</feature>
<keyword evidence="12" id="KW-1071">Ligand-gated ion channel</keyword>
<dbReference type="InterPro" id="IPR002394">
    <property type="entry name" value="Nicotinic_acetylcholine_rcpt"/>
</dbReference>
<dbReference type="EMBL" id="AMQN01009221">
    <property type="status" value="NOT_ANNOTATED_CDS"/>
    <property type="molecule type" value="Genomic_DNA"/>
</dbReference>
<dbReference type="InterPro" id="IPR006029">
    <property type="entry name" value="Neurotrans-gated_channel_TM"/>
</dbReference>
<dbReference type="OMA" id="NEWHQVA"/>
<gene>
    <name evidence="18" type="ORF">CAPTEDRAFT_224098</name>
</gene>
<dbReference type="InterPro" id="IPR006202">
    <property type="entry name" value="Neur_chan_lig-bd"/>
</dbReference>
<dbReference type="InterPro" id="IPR006201">
    <property type="entry name" value="Neur_channel"/>
</dbReference>
<dbReference type="PANTHER" id="PTHR18945">
    <property type="entry name" value="NEUROTRANSMITTER GATED ION CHANNEL"/>
    <property type="match status" value="1"/>
</dbReference>
<dbReference type="GO" id="GO:0022848">
    <property type="term" value="F:acetylcholine-gated monoatomic cation-selective channel activity"/>
    <property type="evidence" value="ECO:0007669"/>
    <property type="project" value="InterPro"/>
</dbReference>
<feature type="transmembrane region" description="Helical" evidence="15">
    <location>
        <begin position="302"/>
        <end position="326"/>
    </location>
</feature>
<evidence type="ECO:0000313" key="18">
    <source>
        <dbReference type="EMBL" id="ELU01557.1"/>
    </source>
</evidence>
<dbReference type="InterPro" id="IPR036734">
    <property type="entry name" value="Neur_chan_lig-bd_sf"/>
</dbReference>
<dbReference type="AlphaFoldDB" id="R7UE74"/>
<dbReference type="EMBL" id="KB304960">
    <property type="protein sequence ID" value="ELU01557.1"/>
    <property type="molecule type" value="Genomic_DNA"/>
</dbReference>
<dbReference type="STRING" id="283909.R7UE74"/>
<keyword evidence="6" id="KW-0770">Synapse</keyword>
<evidence type="ECO:0000256" key="1">
    <source>
        <dbReference type="ARBA" id="ARBA00009237"/>
    </source>
</evidence>
<evidence type="ECO:0000256" key="3">
    <source>
        <dbReference type="ARBA" id="ARBA00022475"/>
    </source>
</evidence>
<keyword evidence="20" id="KW-1185">Reference proteome</keyword>
<evidence type="ECO:0000256" key="9">
    <source>
        <dbReference type="ARBA" id="ARBA00023157"/>
    </source>
</evidence>
<evidence type="ECO:0000313" key="20">
    <source>
        <dbReference type="Proteomes" id="UP000014760"/>
    </source>
</evidence>
<evidence type="ECO:0000256" key="7">
    <source>
        <dbReference type="ARBA" id="ARBA00023065"/>
    </source>
</evidence>
<keyword evidence="8 15" id="KW-0472">Membrane</keyword>
<evidence type="ECO:0000256" key="15">
    <source>
        <dbReference type="RuleBase" id="RU000687"/>
    </source>
</evidence>
<evidence type="ECO:0000256" key="6">
    <source>
        <dbReference type="ARBA" id="ARBA00023018"/>
    </source>
</evidence>
<dbReference type="FunFam" id="2.70.170.10:FF:000016">
    <property type="entry name" value="Nicotinic acetylcholine receptor subunit"/>
    <property type="match status" value="1"/>
</dbReference>
<sequence>MAGSTLGCMVHICVLLIISTVQADVNQEATLHKNLLQNYTKSIRPVGDPSKSLDVKFSIRLIAIDDMNEQTQILSSNLWLSMSWTDANLAWKPEDYGGLSETRIPMQDIWKPDIHLFNNADRSFEVAFDAMPLIYSSGLVMWIPQISVQSRCPFDMTKFPFDTQKCELKFGSWTYPENKLNMTLPSKEYKQEDLDDLFTQHGEFELLSVKQMRNSKKYDCCPEKYIDITYTLELKRRTEYSTHLILSPGIICSLLIPFIFLLPHQTSDKIIYGIGLLVANVFAFGEFEDIVPHVYPRVPSLGIYFIMNLALTGLAIVFTIAFMGVWNKSNTNGQVPGFLRTLFLGVFGRLCCVKRDDYMMVVASDGFKADTGDQSQSFENIDDQQRMVSQASRLRSSAEWRQLACVLDRLFFLLFLAVVIIAAVSVQ</sequence>
<reference evidence="19" key="3">
    <citation type="submission" date="2015-06" db="UniProtKB">
        <authorList>
            <consortium name="EnsemblMetazoa"/>
        </authorList>
    </citation>
    <scope>IDENTIFICATION</scope>
</reference>
<organism evidence="18">
    <name type="scientific">Capitella teleta</name>
    <name type="common">Polychaete worm</name>
    <dbReference type="NCBI Taxonomy" id="283909"/>
    <lineage>
        <taxon>Eukaryota</taxon>
        <taxon>Metazoa</taxon>
        <taxon>Spiralia</taxon>
        <taxon>Lophotrochozoa</taxon>
        <taxon>Annelida</taxon>
        <taxon>Polychaeta</taxon>
        <taxon>Sedentaria</taxon>
        <taxon>Scolecida</taxon>
        <taxon>Capitellidae</taxon>
        <taxon>Capitella</taxon>
    </lineage>
</organism>
<dbReference type="PROSITE" id="PS00236">
    <property type="entry name" value="NEUROTR_ION_CHANNEL"/>
    <property type="match status" value="1"/>
</dbReference>
<dbReference type="InterPro" id="IPR038050">
    <property type="entry name" value="Neuro_actylchol_rec"/>
</dbReference>
<evidence type="ECO:0000256" key="14">
    <source>
        <dbReference type="ARBA" id="ARBA00034099"/>
    </source>
</evidence>
<evidence type="ECO:0000256" key="12">
    <source>
        <dbReference type="ARBA" id="ARBA00023286"/>
    </source>
</evidence>
<keyword evidence="13 15" id="KW-0407">Ion channel</keyword>
<proteinExistence type="inferred from homology"/>
<reference evidence="20" key="1">
    <citation type="submission" date="2012-12" db="EMBL/GenBank/DDBJ databases">
        <authorList>
            <person name="Hellsten U."/>
            <person name="Grimwood J."/>
            <person name="Chapman J.A."/>
            <person name="Shapiro H."/>
            <person name="Aerts A."/>
            <person name="Otillar R.P."/>
            <person name="Terry A.Y."/>
            <person name="Boore J.L."/>
            <person name="Simakov O."/>
            <person name="Marletaz F."/>
            <person name="Cho S.-J."/>
            <person name="Edsinger-Gonzales E."/>
            <person name="Havlak P."/>
            <person name="Kuo D.-H."/>
            <person name="Larsson T."/>
            <person name="Lv J."/>
            <person name="Arendt D."/>
            <person name="Savage R."/>
            <person name="Osoegawa K."/>
            <person name="de Jong P."/>
            <person name="Lindberg D.R."/>
            <person name="Seaver E.C."/>
            <person name="Weisblat D.A."/>
            <person name="Putnam N.H."/>
            <person name="Grigoriev I.V."/>
            <person name="Rokhsar D.S."/>
        </authorList>
    </citation>
    <scope>NUCLEOTIDE SEQUENCE</scope>
    <source>
        <strain evidence="20">I ESC-2004</strain>
    </source>
</reference>
<accession>R7UE74</accession>
<keyword evidence="3" id="KW-1003">Cell membrane</keyword>
<keyword evidence="11" id="KW-0325">Glycoprotein</keyword>
<dbReference type="PRINTS" id="PR00254">
    <property type="entry name" value="NICOTINICR"/>
</dbReference>
<protein>
    <submittedName>
        <fullName evidence="18 19">Uncharacterized protein</fullName>
    </submittedName>
</protein>
<evidence type="ECO:0000259" key="16">
    <source>
        <dbReference type="Pfam" id="PF02931"/>
    </source>
</evidence>
<evidence type="ECO:0000259" key="17">
    <source>
        <dbReference type="Pfam" id="PF02932"/>
    </source>
</evidence>
<feature type="domain" description="Neurotransmitter-gated ion-channel transmembrane" evidence="17">
    <location>
        <begin position="246"/>
        <end position="385"/>
    </location>
</feature>
<keyword evidence="2 15" id="KW-0813">Transport</keyword>
<dbReference type="GO" id="GO:0004888">
    <property type="term" value="F:transmembrane signaling receptor activity"/>
    <property type="evidence" value="ECO:0007669"/>
    <property type="project" value="InterPro"/>
</dbReference>
<feature type="domain" description="Neurotransmitter-gated ion-channel ligand-binding" evidence="16">
    <location>
        <begin position="30"/>
        <end position="238"/>
    </location>
</feature>
<name>R7UE74_CAPTE</name>
<comment type="subcellular location">
    <subcellularLocation>
        <location evidence="14">Synaptic cell membrane</location>
        <topology evidence="14">Multi-pass membrane protein</topology>
    </subcellularLocation>
</comment>
<dbReference type="HOGENOM" id="CLU_018074_0_4_1"/>